<sequence>MMQNYDVIVIGAGAAGLSAAALLAKEGKSVLVVERSPFLGGRGMATPDEGYELNLGAHLMEDSGSGLTRIFEHVGKTLGHGPSNTDMPVWNHETEQWGSIRDRYSGSKDELKAVIKALVDTPYEELERWDDRPMRAWIQQYTNHQGVIDLFEFITVMECMTEDWWDHSASENLFVRKMHYEEKNTAAYSYWPVGGWQKLFTDLRDAIEENGGEVRLGQPVSRVLMDGGEVKGVALPRAGAVLPNEIFHEDEVRAPVVISTLPVWHVLNIVDEHALPEWYVDQIKQMAQDKNRISWAGLYMATEEPIPVLDRQEIATWLHSPVARASGFMFEMSALDESVAPDGKHLYVMGAMLHGFGRNGDMGFVKQKFDEFEQDVETMWPGLADHVFKRRHLVYDPSFGVIQKPGLVGSFRPHWKAPNIQGLYFASETFKSRGIGIDRAARAGLSAVEDILGRRLWPLDEGFRY</sequence>
<dbReference type="PANTHER" id="PTHR43734:SF1">
    <property type="entry name" value="PHYTOENE DESATURASE"/>
    <property type="match status" value="1"/>
</dbReference>
<protein>
    <submittedName>
        <fullName evidence="2">Dehydrogenase</fullName>
    </submittedName>
</protein>
<dbReference type="Proteomes" id="UP000264006">
    <property type="component" value="Chromosome"/>
</dbReference>
<dbReference type="InterPro" id="IPR002937">
    <property type="entry name" value="Amino_oxidase"/>
</dbReference>
<keyword evidence="3" id="KW-1185">Reference proteome</keyword>
<dbReference type="EMBL" id="CP031165">
    <property type="protein sequence ID" value="AXV08938.1"/>
    <property type="molecule type" value="Genomic_DNA"/>
</dbReference>
<name>A0A346Y391_9ACTN</name>
<accession>A0A346Y391</accession>
<reference evidence="2 3" key="1">
    <citation type="submission" date="2018-09" db="EMBL/GenBank/DDBJ databases">
        <title>Complete genome sequence of Euzebya sp. DY32-46 isolated from seawater of Pacific Ocean.</title>
        <authorList>
            <person name="Xu L."/>
            <person name="Wu Y.-H."/>
            <person name="Xu X.-W."/>
        </authorList>
    </citation>
    <scope>NUCLEOTIDE SEQUENCE [LARGE SCALE GENOMIC DNA]</scope>
    <source>
        <strain evidence="2 3">DY32-46</strain>
    </source>
</reference>
<organism evidence="2 3">
    <name type="scientific">Euzebya pacifica</name>
    <dbReference type="NCBI Taxonomy" id="1608957"/>
    <lineage>
        <taxon>Bacteria</taxon>
        <taxon>Bacillati</taxon>
        <taxon>Actinomycetota</taxon>
        <taxon>Nitriliruptoria</taxon>
        <taxon>Euzebyales</taxon>
    </lineage>
</organism>
<evidence type="ECO:0000313" key="2">
    <source>
        <dbReference type="EMBL" id="AXV08938.1"/>
    </source>
</evidence>
<gene>
    <name evidence="2" type="ORF">DVS28_a4272</name>
</gene>
<dbReference type="Gene3D" id="3.50.50.60">
    <property type="entry name" value="FAD/NAD(P)-binding domain"/>
    <property type="match status" value="1"/>
</dbReference>
<evidence type="ECO:0000313" key="3">
    <source>
        <dbReference type="Proteomes" id="UP000264006"/>
    </source>
</evidence>
<dbReference type="KEGG" id="euz:DVS28_a4272"/>
<proteinExistence type="predicted"/>
<dbReference type="PRINTS" id="PR00419">
    <property type="entry name" value="ADXRDTASE"/>
</dbReference>
<dbReference type="InterPro" id="IPR036188">
    <property type="entry name" value="FAD/NAD-bd_sf"/>
</dbReference>
<dbReference type="SUPFAM" id="SSF51905">
    <property type="entry name" value="FAD/NAD(P)-binding domain"/>
    <property type="match status" value="1"/>
</dbReference>
<dbReference type="AlphaFoldDB" id="A0A346Y391"/>
<dbReference type="Gene3D" id="3.90.660.50">
    <property type="match status" value="1"/>
</dbReference>
<feature type="domain" description="Amine oxidase" evidence="1">
    <location>
        <begin position="15"/>
        <end position="452"/>
    </location>
</feature>
<evidence type="ECO:0000259" key="1">
    <source>
        <dbReference type="Pfam" id="PF01593"/>
    </source>
</evidence>
<dbReference type="PANTHER" id="PTHR43734">
    <property type="entry name" value="PHYTOENE DESATURASE"/>
    <property type="match status" value="1"/>
</dbReference>
<dbReference type="Pfam" id="PF01593">
    <property type="entry name" value="Amino_oxidase"/>
    <property type="match status" value="1"/>
</dbReference>
<dbReference type="GO" id="GO:0016491">
    <property type="term" value="F:oxidoreductase activity"/>
    <property type="evidence" value="ECO:0007669"/>
    <property type="project" value="InterPro"/>
</dbReference>